<name>A0AAU9IJ07_9CILI</name>
<accession>A0AAU9IJ07</accession>
<comment type="caution">
    <text evidence="1">The sequence shown here is derived from an EMBL/GenBank/DDBJ whole genome shotgun (WGS) entry which is preliminary data.</text>
</comment>
<dbReference type="AlphaFoldDB" id="A0AAU9IJ07"/>
<organism evidence="1 2">
    <name type="scientific">Blepharisma stoltei</name>
    <dbReference type="NCBI Taxonomy" id="1481888"/>
    <lineage>
        <taxon>Eukaryota</taxon>
        <taxon>Sar</taxon>
        <taxon>Alveolata</taxon>
        <taxon>Ciliophora</taxon>
        <taxon>Postciliodesmatophora</taxon>
        <taxon>Heterotrichea</taxon>
        <taxon>Heterotrichida</taxon>
        <taxon>Blepharismidae</taxon>
        <taxon>Blepharisma</taxon>
    </lineage>
</organism>
<reference evidence="1" key="1">
    <citation type="submission" date="2021-09" db="EMBL/GenBank/DDBJ databases">
        <authorList>
            <consortium name="AG Swart"/>
            <person name="Singh M."/>
            <person name="Singh A."/>
            <person name="Seah K."/>
            <person name="Emmerich C."/>
        </authorList>
    </citation>
    <scope>NUCLEOTIDE SEQUENCE</scope>
    <source>
        <strain evidence="1">ATCC30299</strain>
    </source>
</reference>
<dbReference type="Proteomes" id="UP001162131">
    <property type="component" value="Unassembled WGS sequence"/>
</dbReference>
<keyword evidence="2" id="KW-1185">Reference proteome</keyword>
<evidence type="ECO:0000313" key="2">
    <source>
        <dbReference type="Proteomes" id="UP001162131"/>
    </source>
</evidence>
<evidence type="ECO:0000313" key="1">
    <source>
        <dbReference type="EMBL" id="CAG9314825.1"/>
    </source>
</evidence>
<gene>
    <name evidence="1" type="ORF">BSTOLATCC_MIC11820</name>
</gene>
<protein>
    <submittedName>
        <fullName evidence="1">Uncharacterized protein</fullName>
    </submittedName>
</protein>
<proteinExistence type="predicted"/>
<sequence>MQTFGKNIFIAVDLLNIYIVPVQKHPIIIITMARVFWFKNSHKFLKLFFKNSVFLDAIINYLNHKNCIKKILNYPDQIFDKTVHYLIAIFMSSFTGK</sequence>
<dbReference type="EMBL" id="CAJZBQ010000012">
    <property type="protein sequence ID" value="CAG9314825.1"/>
    <property type="molecule type" value="Genomic_DNA"/>
</dbReference>